<dbReference type="PROSITE" id="PS51257">
    <property type="entry name" value="PROKAR_LIPOPROTEIN"/>
    <property type="match status" value="1"/>
</dbReference>
<dbReference type="CDD" id="cd05246">
    <property type="entry name" value="dTDP_GD_SDR_e"/>
    <property type="match status" value="1"/>
</dbReference>
<dbReference type="PANTHER" id="PTHR43000">
    <property type="entry name" value="DTDP-D-GLUCOSE 4,6-DEHYDRATASE-RELATED"/>
    <property type="match status" value="1"/>
</dbReference>
<evidence type="ECO:0000259" key="9">
    <source>
        <dbReference type="Pfam" id="PF16363"/>
    </source>
</evidence>
<keyword evidence="11" id="KW-1185">Reference proteome</keyword>
<evidence type="ECO:0000256" key="5">
    <source>
        <dbReference type="ARBA" id="ARBA00016977"/>
    </source>
</evidence>
<comment type="cofactor">
    <cofactor evidence="2 8">
        <name>NAD(+)</name>
        <dbReference type="ChEBI" id="CHEBI:57540"/>
    </cofactor>
</comment>
<keyword evidence="6" id="KW-0520">NAD</keyword>
<comment type="catalytic activity">
    <reaction evidence="1 8">
        <text>dTDP-alpha-D-glucose = dTDP-4-dehydro-6-deoxy-alpha-D-glucose + H2O</text>
        <dbReference type="Rhea" id="RHEA:17221"/>
        <dbReference type="ChEBI" id="CHEBI:15377"/>
        <dbReference type="ChEBI" id="CHEBI:57477"/>
        <dbReference type="ChEBI" id="CHEBI:57649"/>
        <dbReference type="EC" id="4.2.1.46"/>
    </reaction>
</comment>
<dbReference type="InterPro" id="IPR016040">
    <property type="entry name" value="NAD(P)-bd_dom"/>
</dbReference>
<evidence type="ECO:0000256" key="1">
    <source>
        <dbReference type="ARBA" id="ARBA00001539"/>
    </source>
</evidence>
<dbReference type="GO" id="GO:0008460">
    <property type="term" value="F:dTDP-glucose 4,6-dehydratase activity"/>
    <property type="evidence" value="ECO:0007669"/>
    <property type="project" value="UniProtKB-EC"/>
</dbReference>
<dbReference type="EMBL" id="VUJW01000003">
    <property type="protein sequence ID" value="KAA1427442.1"/>
    <property type="molecule type" value="Genomic_DNA"/>
</dbReference>
<gene>
    <name evidence="10" type="primary">rfbB</name>
    <name evidence="10" type="ORF">F0U47_08200</name>
</gene>
<dbReference type="RefSeq" id="WP_149749808.1">
    <property type="nucleotide sequence ID" value="NZ_VUJW01000003.1"/>
</dbReference>
<dbReference type="Proteomes" id="UP000324351">
    <property type="component" value="Unassembled WGS sequence"/>
</dbReference>
<dbReference type="InterPro" id="IPR005888">
    <property type="entry name" value="dTDP_Gluc_deHydtase"/>
</dbReference>
<comment type="caution">
    <text evidence="10">The sequence shown here is derived from an EMBL/GenBank/DDBJ whole genome shotgun (WGS) entry which is preliminary data.</text>
</comment>
<dbReference type="GO" id="GO:0009225">
    <property type="term" value="P:nucleotide-sugar metabolic process"/>
    <property type="evidence" value="ECO:0007669"/>
    <property type="project" value="InterPro"/>
</dbReference>
<keyword evidence="7 8" id="KW-0456">Lyase</keyword>
<reference evidence="10 11" key="2">
    <citation type="submission" date="2019-09" db="EMBL/GenBank/DDBJ databases">
        <authorList>
            <person name="Jin C."/>
        </authorList>
    </citation>
    <scope>NUCLEOTIDE SEQUENCE [LARGE SCALE GENOMIC DNA]</scope>
    <source>
        <strain evidence="10 11">BN140041</strain>
    </source>
</reference>
<sequence length="333" mass="36815">MHQRILVTGGAGFIGCNFVRHLLAHTDAAVTVLDKLTYAASPPALEGLPEDRLRLVVGDVADASVVDPLVAEHDAVVHLAAESHNDNALRDPAPFVHTNLVGTFTVLEAVRKADVRLHHVSTDEVYGDLALDDPQRFTEDTPYDPSSPYSATKAGSDHLVRAWVRSFGVRATISCCSNNYGPWQHVEKFVPRQITNLLDGRRPRLYGAGDNIRDWIHVDDHSSALLTILERGRIGETYLVGADGERSNLEMVQLILRLMGRDPDDFDHVADRAGHDVRYAIETGHLRNALGWLPTYGDLEAGLAQTIAWYTDHEDWWRPHKAATEAAYAAKGQ</sequence>
<dbReference type="NCBIfam" id="TIGR01181">
    <property type="entry name" value="dTDP_gluc_dehyt"/>
    <property type="match status" value="1"/>
</dbReference>
<dbReference type="SUPFAM" id="SSF51735">
    <property type="entry name" value="NAD(P)-binding Rossmann-fold domains"/>
    <property type="match status" value="1"/>
</dbReference>
<evidence type="ECO:0000313" key="10">
    <source>
        <dbReference type="EMBL" id="KAA1427442.1"/>
    </source>
</evidence>
<dbReference type="EC" id="4.2.1.46" evidence="4 8"/>
<evidence type="ECO:0000313" key="11">
    <source>
        <dbReference type="Proteomes" id="UP000324351"/>
    </source>
</evidence>
<evidence type="ECO:0000256" key="7">
    <source>
        <dbReference type="ARBA" id="ARBA00023239"/>
    </source>
</evidence>
<comment type="similarity">
    <text evidence="3 8">Belongs to the NAD(P)-dependent epimerase/dehydratase family. dTDP-glucose dehydratase subfamily.</text>
</comment>
<dbReference type="Gene3D" id="3.40.50.720">
    <property type="entry name" value="NAD(P)-binding Rossmann-like Domain"/>
    <property type="match status" value="1"/>
</dbReference>
<organism evidence="10 11">
    <name type="scientific">Nocardioides antri</name>
    <dbReference type="NCBI Taxonomy" id="2607659"/>
    <lineage>
        <taxon>Bacteria</taxon>
        <taxon>Bacillati</taxon>
        <taxon>Actinomycetota</taxon>
        <taxon>Actinomycetes</taxon>
        <taxon>Propionibacteriales</taxon>
        <taxon>Nocardioidaceae</taxon>
        <taxon>Nocardioides</taxon>
    </lineage>
</organism>
<reference evidence="10 11" key="1">
    <citation type="submission" date="2019-09" db="EMBL/GenBank/DDBJ databases">
        <title>Nocardioides panacisoli sp. nov., isolated from the soil of a ginseng field.</title>
        <authorList>
            <person name="Cho C."/>
        </authorList>
    </citation>
    <scope>NUCLEOTIDE SEQUENCE [LARGE SCALE GENOMIC DNA]</scope>
    <source>
        <strain evidence="10 11">BN140041</strain>
    </source>
</reference>
<feature type="domain" description="NAD(P)-binding" evidence="9">
    <location>
        <begin position="6"/>
        <end position="297"/>
    </location>
</feature>
<dbReference type="Gene3D" id="3.90.25.10">
    <property type="entry name" value="UDP-galactose 4-epimerase, domain 1"/>
    <property type="match status" value="1"/>
</dbReference>
<dbReference type="Pfam" id="PF16363">
    <property type="entry name" value="GDP_Man_Dehyd"/>
    <property type="match status" value="1"/>
</dbReference>
<dbReference type="AlphaFoldDB" id="A0A5B1M3F1"/>
<evidence type="ECO:0000256" key="4">
    <source>
        <dbReference type="ARBA" id="ARBA00011990"/>
    </source>
</evidence>
<evidence type="ECO:0000256" key="2">
    <source>
        <dbReference type="ARBA" id="ARBA00001911"/>
    </source>
</evidence>
<evidence type="ECO:0000256" key="8">
    <source>
        <dbReference type="RuleBase" id="RU004473"/>
    </source>
</evidence>
<dbReference type="InterPro" id="IPR036291">
    <property type="entry name" value="NAD(P)-bd_dom_sf"/>
</dbReference>
<accession>A0A5B1M3F1</accession>
<name>A0A5B1M3F1_9ACTN</name>
<evidence type="ECO:0000256" key="6">
    <source>
        <dbReference type="ARBA" id="ARBA00023027"/>
    </source>
</evidence>
<proteinExistence type="inferred from homology"/>
<evidence type="ECO:0000256" key="3">
    <source>
        <dbReference type="ARBA" id="ARBA00008178"/>
    </source>
</evidence>
<protein>
    <recommendedName>
        <fullName evidence="5 8">dTDP-glucose 4,6-dehydratase</fullName>
        <ecNumber evidence="4 8">4.2.1.46</ecNumber>
    </recommendedName>
</protein>